<feature type="compositionally biased region" description="Polar residues" evidence="1">
    <location>
        <begin position="39"/>
        <end position="49"/>
    </location>
</feature>
<sequence length="576" mass="64508">MKRHVKQEVPEDHTPSISVNISQLQLIQLAELVKKVDSNKSSSPQQVTTRRSRESTHEHNAFKWFGRGFRNLNIKMNVRKTKQVWLLITVCSLTTVTFADPSEHFLNSVITQLKQNQDSQFPLHTRYRSLNDELFGTNSRSAEEFQNSEAQESPENSLHQQNFEFDQSQNQIFQQLNALQHQAHFAAGNPLNLVANDELLRQQQKQSAIIGLQQFNVNGYLNLPPPEAPAEVTESSQDAELHNTGPNLFAPNNAFHPTPIAVATFDPQFFIQNLPNLQNAEQPNEELQNNQVPVPTYYFYNPDLGVNENFIEDPYSAALKPLEGEQLLGIPPGKKIVVEPLFVAMAGFVGIAMVFMSAVLFLPKILSPPPEVSRLKGPQELAALTKLAVETIEGNDCTERIACEVGRAMRSMQVGSKPIKVLEVLLPANLAKQLAQIRKAVADKKTCRLIQCKPVKPGLQKFKIVESKIVSDLDITEITTKGPDKKQKEKQKGKTESPATTTKRPEHSTKTSKPKPTDKKPPKDVEKKPIKDQQEGNKSTTSKDTAKKPAQKKDEGKKPKLTEPNEDGEWNFSFLG</sequence>
<keyword evidence="2" id="KW-0812">Transmembrane</keyword>
<dbReference type="EMBL" id="JBBCAQ010000022">
    <property type="protein sequence ID" value="KAK7590171.1"/>
    <property type="molecule type" value="Genomic_DNA"/>
</dbReference>
<dbReference type="AlphaFoldDB" id="A0AAN9TH75"/>
<dbReference type="Proteomes" id="UP001367676">
    <property type="component" value="Unassembled WGS sequence"/>
</dbReference>
<evidence type="ECO:0000313" key="3">
    <source>
        <dbReference type="EMBL" id="KAK7590171.1"/>
    </source>
</evidence>
<feature type="region of interest" description="Disordered" evidence="1">
    <location>
        <begin position="481"/>
        <end position="576"/>
    </location>
</feature>
<protein>
    <submittedName>
        <fullName evidence="3">Uncharacterized protein</fullName>
    </submittedName>
</protein>
<feature type="region of interest" description="Disordered" evidence="1">
    <location>
        <begin position="38"/>
        <end position="57"/>
    </location>
</feature>
<evidence type="ECO:0000256" key="1">
    <source>
        <dbReference type="SAM" id="MobiDB-lite"/>
    </source>
</evidence>
<feature type="region of interest" description="Disordered" evidence="1">
    <location>
        <begin position="139"/>
        <end position="158"/>
    </location>
</feature>
<organism evidence="3 4">
    <name type="scientific">Parthenolecanium corni</name>
    <dbReference type="NCBI Taxonomy" id="536013"/>
    <lineage>
        <taxon>Eukaryota</taxon>
        <taxon>Metazoa</taxon>
        <taxon>Ecdysozoa</taxon>
        <taxon>Arthropoda</taxon>
        <taxon>Hexapoda</taxon>
        <taxon>Insecta</taxon>
        <taxon>Pterygota</taxon>
        <taxon>Neoptera</taxon>
        <taxon>Paraneoptera</taxon>
        <taxon>Hemiptera</taxon>
        <taxon>Sternorrhyncha</taxon>
        <taxon>Coccoidea</taxon>
        <taxon>Coccidae</taxon>
        <taxon>Parthenolecanium</taxon>
    </lineage>
</organism>
<reference evidence="3 4" key="1">
    <citation type="submission" date="2024-03" db="EMBL/GenBank/DDBJ databases">
        <title>Adaptation during the transition from Ophiocordyceps entomopathogen to insect associate is accompanied by gene loss and intensified selection.</title>
        <authorList>
            <person name="Ward C.M."/>
            <person name="Onetto C.A."/>
            <person name="Borneman A.R."/>
        </authorList>
    </citation>
    <scope>NUCLEOTIDE SEQUENCE [LARGE SCALE GENOMIC DNA]</scope>
    <source>
        <strain evidence="3">AWRI1</strain>
        <tissue evidence="3">Single Adult Female</tissue>
    </source>
</reference>
<feature type="compositionally biased region" description="Basic and acidic residues" evidence="1">
    <location>
        <begin position="482"/>
        <end position="495"/>
    </location>
</feature>
<feature type="region of interest" description="Disordered" evidence="1">
    <location>
        <begin position="223"/>
        <end position="245"/>
    </location>
</feature>
<name>A0AAN9TH75_9HEMI</name>
<feature type="compositionally biased region" description="Basic and acidic residues" evidence="1">
    <location>
        <begin position="503"/>
        <end position="535"/>
    </location>
</feature>
<keyword evidence="4" id="KW-1185">Reference proteome</keyword>
<gene>
    <name evidence="3" type="ORF">V9T40_001784</name>
</gene>
<evidence type="ECO:0000313" key="4">
    <source>
        <dbReference type="Proteomes" id="UP001367676"/>
    </source>
</evidence>
<keyword evidence="2" id="KW-1133">Transmembrane helix</keyword>
<evidence type="ECO:0000256" key="2">
    <source>
        <dbReference type="SAM" id="Phobius"/>
    </source>
</evidence>
<feature type="compositionally biased region" description="Basic and acidic residues" evidence="1">
    <location>
        <begin position="544"/>
        <end position="563"/>
    </location>
</feature>
<accession>A0AAN9TH75</accession>
<proteinExistence type="predicted"/>
<feature type="transmembrane region" description="Helical" evidence="2">
    <location>
        <begin position="341"/>
        <end position="362"/>
    </location>
</feature>
<comment type="caution">
    <text evidence="3">The sequence shown here is derived from an EMBL/GenBank/DDBJ whole genome shotgun (WGS) entry which is preliminary data.</text>
</comment>
<keyword evidence="2" id="KW-0472">Membrane</keyword>